<dbReference type="Proteomes" id="UP000245626">
    <property type="component" value="Unassembled WGS sequence"/>
</dbReference>
<sequence length="607" mass="68822">MLSLSLTSRWVSLLYALILATTFAVSAPSSLDLTHEQLGIDLFSRQEKSDSGAGGKKYTLEELWAEVEKGSPVKYAAEQEVRKGPFTHEDIYVPKDPYSQPFLTPDYKSIKDTKVGHLKFPKGFKYGVASAAAQVEGAVKTDGRGPSIWDYVAHQYPSSIYDQSTPDIADNHYYLYEYDIARIKKMGVSTYSFSISWSRVLPLGRGEVNQKGLDFYDRFIDAIIDAGIEPVATLFHWDVPLALEYEYGSYRSERIVDDFVAYAEIAFKRWGHKVKSWVTHNEPGVFCPRYDSTLPLNATNPTQYDGHESRFRCTYHLLKAHGEAVSLYRSLKESGQVAKDGEIGIKLDNSYPLPYDSASPADVENAARAEAFNVGIWAEPIFGSGDWPKIIKEAVPSDLLISFTAKDKELIKGSADFFALDGYDIRITKSLPSPQYDSCKQNTSDPNWPICADGSKLAYSQSLKGGWTLGQQADPLAPWLYNSAGAIRWYGKKLKEMYPSKKYYLTEFGFAEPYESDKTEIHQIREDTARSQYMVDYLSEILLSIHEDNVPWAGIFAWSLLDNFEWYIGLRLRFGMQYVNFTDPSLPRTFKRSFIELRDFMNDHLEG</sequence>
<accession>A0ACD0NRX2</accession>
<keyword evidence="2" id="KW-1185">Reference proteome</keyword>
<proteinExistence type="predicted"/>
<name>A0ACD0NRX2_9BASI</name>
<dbReference type="EMBL" id="KZ820182">
    <property type="protein sequence ID" value="PWN48553.1"/>
    <property type="molecule type" value="Genomic_DNA"/>
</dbReference>
<evidence type="ECO:0000313" key="1">
    <source>
        <dbReference type="EMBL" id="PWN48553.1"/>
    </source>
</evidence>
<evidence type="ECO:0000313" key="2">
    <source>
        <dbReference type="Proteomes" id="UP000245626"/>
    </source>
</evidence>
<reference evidence="1 2" key="1">
    <citation type="journal article" date="2018" name="Mol. Biol. Evol.">
        <title>Broad Genomic Sampling Reveals a Smut Pathogenic Ancestry of the Fungal Clade Ustilaginomycotina.</title>
        <authorList>
            <person name="Kijpornyongpan T."/>
            <person name="Mondo S.J."/>
            <person name="Barry K."/>
            <person name="Sandor L."/>
            <person name="Lee J."/>
            <person name="Lipzen A."/>
            <person name="Pangilinan J."/>
            <person name="LaButti K."/>
            <person name="Hainaut M."/>
            <person name="Henrissat B."/>
            <person name="Grigoriev I.V."/>
            <person name="Spatafora J.W."/>
            <person name="Aime M.C."/>
        </authorList>
    </citation>
    <scope>NUCLEOTIDE SEQUENCE [LARGE SCALE GENOMIC DNA]</scope>
    <source>
        <strain evidence="1 2">SA 807</strain>
    </source>
</reference>
<protein>
    <submittedName>
        <fullName evidence="1">Glycoside hydrolase</fullName>
    </submittedName>
</protein>
<gene>
    <name evidence="1" type="ORF">IE53DRAFT_347270</name>
</gene>
<organism evidence="1 2">
    <name type="scientific">Violaceomyces palustris</name>
    <dbReference type="NCBI Taxonomy" id="1673888"/>
    <lineage>
        <taxon>Eukaryota</taxon>
        <taxon>Fungi</taxon>
        <taxon>Dikarya</taxon>
        <taxon>Basidiomycota</taxon>
        <taxon>Ustilaginomycotina</taxon>
        <taxon>Ustilaginomycetes</taxon>
        <taxon>Violaceomycetales</taxon>
        <taxon>Violaceomycetaceae</taxon>
        <taxon>Violaceomyces</taxon>
    </lineage>
</organism>
<keyword evidence="1" id="KW-0378">Hydrolase</keyword>